<keyword evidence="4" id="KW-1185">Reference proteome</keyword>
<sequence length="328" mass="35233">MEPAPLYNDIAEGPGDAAAFWIRAGDGVRLRIAVWGAQGARATVLLFPGRTEYAEKYGRAAADLAARGFATVAVDWRGQGLADRLHDDPILGHVDRFDAYQRDVEAVTRAAAALGLPRPFHLLAHSMGGCIGLRALHGGLDVASAVFTAPMWGIRMTPLMRPAAWMISAASRPLGLGGRVTPGRGGDAYVMASSFEENELTADPEMFGYMRRQIAARPEMALGGPSLTWLHEALRETRALVRMAPPAVPALTYLGSEERIVCPNAIRTLKGAWAAGTLREVAGARHEVMMEGAATRARVFDETAEHFTRHATPPRPLPARGDADALRA</sequence>
<evidence type="ECO:0000313" key="3">
    <source>
        <dbReference type="EMBL" id="TCP43293.1"/>
    </source>
</evidence>
<dbReference type="InterPro" id="IPR022742">
    <property type="entry name" value="Hydrolase_4"/>
</dbReference>
<dbReference type="InterPro" id="IPR029058">
    <property type="entry name" value="AB_hydrolase_fold"/>
</dbReference>
<dbReference type="AlphaFoldDB" id="A0A4R2Q3H0"/>
<reference evidence="3 4" key="1">
    <citation type="submission" date="2019-03" db="EMBL/GenBank/DDBJ databases">
        <title>Genomic Encyclopedia of Type Strains, Phase IV (KMG-IV): sequencing the most valuable type-strain genomes for metagenomic binning, comparative biology and taxonomic classification.</title>
        <authorList>
            <person name="Goeker M."/>
        </authorList>
    </citation>
    <scope>NUCLEOTIDE SEQUENCE [LARGE SCALE GENOMIC DNA]</scope>
    <source>
        <strain evidence="3 4">DSM 18063</strain>
    </source>
</reference>
<feature type="region of interest" description="Disordered" evidence="1">
    <location>
        <begin position="306"/>
        <end position="328"/>
    </location>
</feature>
<dbReference type="RefSeq" id="WP_132461129.1">
    <property type="nucleotide sequence ID" value="NZ_SLXP01000002.1"/>
</dbReference>
<evidence type="ECO:0000313" key="4">
    <source>
        <dbReference type="Proteomes" id="UP000294835"/>
    </source>
</evidence>
<protein>
    <submittedName>
        <fullName evidence="3">Lysophospholipase</fullName>
    </submittedName>
</protein>
<dbReference type="Gene3D" id="3.40.50.1820">
    <property type="entry name" value="alpha/beta hydrolase"/>
    <property type="match status" value="1"/>
</dbReference>
<dbReference type="InterPro" id="IPR051044">
    <property type="entry name" value="MAG_DAG_Lipase"/>
</dbReference>
<accession>A0A4R2Q3H0</accession>
<feature type="domain" description="Serine aminopeptidase S33" evidence="2">
    <location>
        <begin position="40"/>
        <end position="291"/>
    </location>
</feature>
<organism evidence="3 4">
    <name type="scientific">Rhodovulum marinum</name>
    <dbReference type="NCBI Taxonomy" id="320662"/>
    <lineage>
        <taxon>Bacteria</taxon>
        <taxon>Pseudomonadati</taxon>
        <taxon>Pseudomonadota</taxon>
        <taxon>Alphaproteobacteria</taxon>
        <taxon>Rhodobacterales</taxon>
        <taxon>Paracoccaceae</taxon>
        <taxon>Rhodovulum</taxon>
    </lineage>
</organism>
<dbReference type="Proteomes" id="UP000294835">
    <property type="component" value="Unassembled WGS sequence"/>
</dbReference>
<dbReference type="Pfam" id="PF12146">
    <property type="entry name" value="Hydrolase_4"/>
    <property type="match status" value="1"/>
</dbReference>
<dbReference type="EMBL" id="SLXP01000002">
    <property type="protein sequence ID" value="TCP43293.1"/>
    <property type="molecule type" value="Genomic_DNA"/>
</dbReference>
<dbReference type="SUPFAM" id="SSF53474">
    <property type="entry name" value="alpha/beta-Hydrolases"/>
    <property type="match status" value="1"/>
</dbReference>
<dbReference type="PANTHER" id="PTHR11614">
    <property type="entry name" value="PHOSPHOLIPASE-RELATED"/>
    <property type="match status" value="1"/>
</dbReference>
<evidence type="ECO:0000259" key="2">
    <source>
        <dbReference type="Pfam" id="PF12146"/>
    </source>
</evidence>
<dbReference type="OrthoDB" id="9788260at2"/>
<gene>
    <name evidence="3" type="ORF">EV662_102491</name>
</gene>
<name>A0A4R2Q3H0_9RHOB</name>
<proteinExistence type="predicted"/>
<evidence type="ECO:0000256" key="1">
    <source>
        <dbReference type="SAM" id="MobiDB-lite"/>
    </source>
</evidence>
<comment type="caution">
    <text evidence="3">The sequence shown here is derived from an EMBL/GenBank/DDBJ whole genome shotgun (WGS) entry which is preliminary data.</text>
</comment>